<proteinExistence type="predicted"/>
<protein>
    <recommendedName>
        <fullName evidence="6">2Fe-2S ferredoxin-type domain-containing protein</fullName>
    </recommendedName>
</protein>
<organism evidence="7 8">
    <name type="scientific">Candidatus Schekmanbacteria bacterium RBG_13_48_7</name>
    <dbReference type="NCBI Taxonomy" id="1817878"/>
    <lineage>
        <taxon>Bacteria</taxon>
        <taxon>Candidatus Schekmaniibacteriota</taxon>
    </lineage>
</organism>
<dbReference type="GO" id="GO:0051537">
    <property type="term" value="F:2 iron, 2 sulfur cluster binding"/>
    <property type="evidence" value="ECO:0007669"/>
    <property type="project" value="UniProtKB-KW"/>
</dbReference>
<dbReference type="FunFam" id="1.10.150.120:FF:000003">
    <property type="entry name" value="Carbon monoxide dehydrogenase, small subunit"/>
    <property type="match status" value="1"/>
</dbReference>
<comment type="caution">
    <text evidence="7">The sequence shown here is derived from an EMBL/GenBank/DDBJ whole genome shotgun (WGS) entry which is preliminary data.</text>
</comment>
<name>A0A1F7S4P6_9BACT</name>
<dbReference type="InterPro" id="IPR002888">
    <property type="entry name" value="2Fe-2S-bd"/>
</dbReference>
<dbReference type="Pfam" id="PF01799">
    <property type="entry name" value="Fer2_2"/>
    <property type="match status" value="1"/>
</dbReference>
<reference evidence="7 8" key="1">
    <citation type="journal article" date="2016" name="Nat. Commun.">
        <title>Thousands of microbial genomes shed light on interconnected biogeochemical processes in an aquifer system.</title>
        <authorList>
            <person name="Anantharaman K."/>
            <person name="Brown C.T."/>
            <person name="Hug L.A."/>
            <person name="Sharon I."/>
            <person name="Castelle C.J."/>
            <person name="Probst A.J."/>
            <person name="Thomas B.C."/>
            <person name="Singh A."/>
            <person name="Wilkins M.J."/>
            <person name="Karaoz U."/>
            <person name="Brodie E.L."/>
            <person name="Williams K.H."/>
            <person name="Hubbard S.S."/>
            <person name="Banfield J.F."/>
        </authorList>
    </citation>
    <scope>NUCLEOTIDE SEQUENCE [LARGE SCALE GENOMIC DNA]</scope>
</reference>
<feature type="domain" description="2Fe-2S ferredoxin-type" evidence="6">
    <location>
        <begin position="3"/>
        <end position="79"/>
    </location>
</feature>
<dbReference type="InterPro" id="IPR036010">
    <property type="entry name" value="2Fe-2S_ferredoxin-like_sf"/>
</dbReference>
<dbReference type="PROSITE" id="PS00197">
    <property type="entry name" value="2FE2S_FER_1"/>
    <property type="match status" value="1"/>
</dbReference>
<evidence type="ECO:0000313" key="8">
    <source>
        <dbReference type="Proteomes" id="UP000179266"/>
    </source>
</evidence>
<gene>
    <name evidence="7" type="ORF">A2161_07605</name>
</gene>
<dbReference type="InterPro" id="IPR006058">
    <property type="entry name" value="2Fe2S_fd_BS"/>
</dbReference>
<evidence type="ECO:0000256" key="1">
    <source>
        <dbReference type="ARBA" id="ARBA00022714"/>
    </source>
</evidence>
<keyword evidence="1" id="KW-0001">2Fe-2S</keyword>
<dbReference type="PROSITE" id="PS51085">
    <property type="entry name" value="2FE2S_FER_2"/>
    <property type="match status" value="1"/>
</dbReference>
<evidence type="ECO:0000256" key="4">
    <source>
        <dbReference type="ARBA" id="ARBA00023004"/>
    </source>
</evidence>
<dbReference type="SUPFAM" id="SSF54292">
    <property type="entry name" value="2Fe-2S ferredoxin-like"/>
    <property type="match status" value="1"/>
</dbReference>
<dbReference type="GO" id="GO:0016491">
    <property type="term" value="F:oxidoreductase activity"/>
    <property type="evidence" value="ECO:0007669"/>
    <property type="project" value="UniProtKB-KW"/>
</dbReference>
<dbReference type="Gene3D" id="3.10.20.30">
    <property type="match status" value="1"/>
</dbReference>
<sequence length="158" mass="16934">MKIPISFKVNGDPYTVLVTPDQVLLKVLREDLGLTDTKPGCGRGDCGACTVHVNGKPVNSCLFLAVDADGTEIRTVAGLAKKGQLHPVQQAFVDEGAIQCGFCTPGMVMQAVSILEQNPSPTVDEIRKGIEGNICRCTGYKKIENAILTASKKMTERK</sequence>
<keyword evidence="3" id="KW-0560">Oxidoreductase</keyword>
<dbReference type="Proteomes" id="UP000179266">
    <property type="component" value="Unassembled WGS sequence"/>
</dbReference>
<dbReference type="FunFam" id="3.10.20.30:FF:000020">
    <property type="entry name" value="Xanthine dehydrogenase iron-sulfur subunit"/>
    <property type="match status" value="1"/>
</dbReference>
<dbReference type="SUPFAM" id="SSF47741">
    <property type="entry name" value="CO dehydrogenase ISP C-domain like"/>
    <property type="match status" value="1"/>
</dbReference>
<keyword evidence="4" id="KW-0408">Iron</keyword>
<dbReference type="InterPro" id="IPR001041">
    <property type="entry name" value="2Fe-2S_ferredoxin-type"/>
</dbReference>
<dbReference type="PANTHER" id="PTHR44379">
    <property type="entry name" value="OXIDOREDUCTASE WITH IRON-SULFUR SUBUNIT"/>
    <property type="match status" value="1"/>
</dbReference>
<evidence type="ECO:0000256" key="3">
    <source>
        <dbReference type="ARBA" id="ARBA00023002"/>
    </source>
</evidence>
<evidence type="ECO:0000256" key="2">
    <source>
        <dbReference type="ARBA" id="ARBA00022723"/>
    </source>
</evidence>
<evidence type="ECO:0000256" key="5">
    <source>
        <dbReference type="ARBA" id="ARBA00023014"/>
    </source>
</evidence>
<dbReference type="EMBL" id="MGDD01000043">
    <property type="protein sequence ID" value="OGL48228.1"/>
    <property type="molecule type" value="Genomic_DNA"/>
</dbReference>
<accession>A0A1F7S4P6</accession>
<dbReference type="Pfam" id="PF00111">
    <property type="entry name" value="Fer2"/>
    <property type="match status" value="1"/>
</dbReference>
<keyword evidence="5" id="KW-0411">Iron-sulfur</keyword>
<dbReference type="Gene3D" id="1.10.150.120">
    <property type="entry name" value="[2Fe-2S]-binding domain"/>
    <property type="match status" value="1"/>
</dbReference>
<dbReference type="PANTHER" id="PTHR44379:SF5">
    <property type="entry name" value="OXIDOREDUCTASE WITH IRON-SULFUR SUBUNIT"/>
    <property type="match status" value="1"/>
</dbReference>
<dbReference type="InterPro" id="IPR036884">
    <property type="entry name" value="2Fe-2S-bd_dom_sf"/>
</dbReference>
<dbReference type="InterPro" id="IPR051452">
    <property type="entry name" value="Diverse_Oxidoreductases"/>
</dbReference>
<evidence type="ECO:0000259" key="6">
    <source>
        <dbReference type="PROSITE" id="PS51085"/>
    </source>
</evidence>
<evidence type="ECO:0000313" key="7">
    <source>
        <dbReference type="EMBL" id="OGL48228.1"/>
    </source>
</evidence>
<dbReference type="InterPro" id="IPR012675">
    <property type="entry name" value="Beta-grasp_dom_sf"/>
</dbReference>
<dbReference type="AlphaFoldDB" id="A0A1F7S4P6"/>
<keyword evidence="2" id="KW-0479">Metal-binding</keyword>
<dbReference type="GO" id="GO:0046872">
    <property type="term" value="F:metal ion binding"/>
    <property type="evidence" value="ECO:0007669"/>
    <property type="project" value="UniProtKB-KW"/>
</dbReference>
<dbReference type="CDD" id="cd00207">
    <property type="entry name" value="fer2"/>
    <property type="match status" value="1"/>
</dbReference>